<feature type="compositionally biased region" description="Polar residues" evidence="1">
    <location>
        <begin position="1"/>
        <end position="14"/>
    </location>
</feature>
<feature type="region of interest" description="Disordered" evidence="1">
    <location>
        <begin position="79"/>
        <end position="133"/>
    </location>
</feature>
<feature type="compositionally biased region" description="Basic residues" evidence="1">
    <location>
        <begin position="594"/>
        <end position="604"/>
    </location>
</feature>
<dbReference type="KEGG" id="soy:115880542"/>
<sequence>MQSSSHGGPSNGDLNSPDRKRKCSVAPNCGYLEINSNEGKNCQRRTCNYFWLTLEPRDYTSDSVSNLTNSIVECCTEFDDEEGVESNNKNDTPGTPRNSQVSDGSKSGSNEYDRTPRSSDALEDHKSGLAVNYSSSNKVTVTIKGTERDADDDDMERELTKANHQSLSEQQLSKSFSQFLEEYTPKDAAKPPENAPSKEYTPKVAAKPPENAPSKEYTPKGKSLENAPSKEYTPKAKSLENAPSKEYTPKAKSLENAPSKEYTPKGESSRYIPLVASNPTEDARPIKRPQCCQGIESTAELSESLISTHSKTQSIIKQEPSKHEVKPKICVAETCPKLNVGFKSTKTCCRTAKCPLNDMDSSTYKFITDVRMCCRKKACELAARICDIYEPLVKVEVTKSTDTGDSDYHYWGKDNFTYALKQEEPTNHQPPNTDFKKEEQFIKSEDYLPASSSNAIAKPKSSIILEELFTSKNEEEDDMKDSVYTEPERREKRTSVVSWSFPKGHSSNSVLKATTSEEQLVARATEAANMFRQAQQPAQGSIDEYREKPILFLEKNKQVQAYSDNSRDLAFKSQLDSIQSNSDYQTKCCSSLRNKLKRKKKRPKSSPSLHWAYNNETERRRPNIEDPVEEQQMALNDILNKV</sequence>
<evidence type="ECO:0000256" key="1">
    <source>
        <dbReference type="SAM" id="MobiDB-lite"/>
    </source>
</evidence>
<reference evidence="3" key="1">
    <citation type="submission" date="2025-08" db="UniProtKB">
        <authorList>
            <consortium name="RefSeq"/>
        </authorList>
    </citation>
    <scope>IDENTIFICATION</scope>
    <source>
        <tissue evidence="3">Gonads</tissue>
    </source>
</reference>
<dbReference type="OrthoDB" id="6784238at2759"/>
<dbReference type="GeneID" id="115880542"/>
<keyword evidence="2" id="KW-1185">Reference proteome</keyword>
<gene>
    <name evidence="3" type="primary">LOC115880542</name>
</gene>
<dbReference type="AlphaFoldDB" id="A0A6J2XRE4"/>
<accession>A0A6J2XRE4</accession>
<feature type="region of interest" description="Disordered" evidence="1">
    <location>
        <begin position="594"/>
        <end position="629"/>
    </location>
</feature>
<name>A0A6J2XRE4_SITOR</name>
<feature type="compositionally biased region" description="Basic and acidic residues" evidence="1">
    <location>
        <begin position="111"/>
        <end position="127"/>
    </location>
</feature>
<dbReference type="RefSeq" id="XP_030753626.1">
    <property type="nucleotide sequence ID" value="XM_030897766.1"/>
</dbReference>
<proteinExistence type="predicted"/>
<feature type="region of interest" description="Disordered" evidence="1">
    <location>
        <begin position="1"/>
        <end position="21"/>
    </location>
</feature>
<evidence type="ECO:0000313" key="2">
    <source>
        <dbReference type="Proteomes" id="UP000504635"/>
    </source>
</evidence>
<feature type="region of interest" description="Disordered" evidence="1">
    <location>
        <begin position="186"/>
        <end position="271"/>
    </location>
</feature>
<organism evidence="2 3">
    <name type="scientific">Sitophilus oryzae</name>
    <name type="common">Rice weevil</name>
    <name type="synonym">Curculio oryzae</name>
    <dbReference type="NCBI Taxonomy" id="7048"/>
    <lineage>
        <taxon>Eukaryota</taxon>
        <taxon>Metazoa</taxon>
        <taxon>Ecdysozoa</taxon>
        <taxon>Arthropoda</taxon>
        <taxon>Hexapoda</taxon>
        <taxon>Insecta</taxon>
        <taxon>Pterygota</taxon>
        <taxon>Neoptera</taxon>
        <taxon>Endopterygota</taxon>
        <taxon>Coleoptera</taxon>
        <taxon>Polyphaga</taxon>
        <taxon>Cucujiformia</taxon>
        <taxon>Curculionidae</taxon>
        <taxon>Dryophthorinae</taxon>
        <taxon>Sitophilus</taxon>
    </lineage>
</organism>
<dbReference type="Proteomes" id="UP000504635">
    <property type="component" value="Unplaced"/>
</dbReference>
<feature type="compositionally biased region" description="Polar residues" evidence="1">
    <location>
        <begin position="85"/>
        <end position="110"/>
    </location>
</feature>
<protein>
    <submittedName>
        <fullName evidence="3">Uncharacterized protein LOC115880542 isoform X1</fullName>
    </submittedName>
</protein>
<dbReference type="InParanoid" id="A0A6J2XRE4"/>
<evidence type="ECO:0000313" key="3">
    <source>
        <dbReference type="RefSeq" id="XP_030753626.1"/>
    </source>
</evidence>